<protein>
    <submittedName>
        <fullName evidence="2">Uncharacterized protein</fullName>
    </submittedName>
</protein>
<dbReference type="EMBL" id="KZ613942">
    <property type="protein sequence ID" value="PMD42894.1"/>
    <property type="molecule type" value="Genomic_DNA"/>
</dbReference>
<proteinExistence type="predicted"/>
<feature type="region of interest" description="Disordered" evidence="1">
    <location>
        <begin position="137"/>
        <end position="178"/>
    </location>
</feature>
<dbReference type="AlphaFoldDB" id="A0A2J6RWK4"/>
<sequence>MPSQNDTSNSSENPPISPNTPTTKRSSPYKAPSIFSSVHSAISKGLHEQNFKSGAFAASMPFTTSHNSQTQTIIAAFNTLLASPLLSPAEKEAVKYCRIQFIHLRNHFPDPQVPSHAEASGLIEMLRELQDMFEKDAETREQENIYGDCNSTPTKRKKKMNQIQEGDRARKTLGSVPQ</sequence>
<evidence type="ECO:0000256" key="1">
    <source>
        <dbReference type="SAM" id="MobiDB-lite"/>
    </source>
</evidence>
<reference evidence="2 3" key="1">
    <citation type="submission" date="2016-04" db="EMBL/GenBank/DDBJ databases">
        <title>A degradative enzymes factory behind the ericoid mycorrhizal symbiosis.</title>
        <authorList>
            <consortium name="DOE Joint Genome Institute"/>
            <person name="Martino E."/>
            <person name="Morin E."/>
            <person name="Grelet G."/>
            <person name="Kuo A."/>
            <person name="Kohler A."/>
            <person name="Daghino S."/>
            <person name="Barry K."/>
            <person name="Choi C."/>
            <person name="Cichocki N."/>
            <person name="Clum A."/>
            <person name="Copeland A."/>
            <person name="Hainaut M."/>
            <person name="Haridas S."/>
            <person name="Labutti K."/>
            <person name="Lindquist E."/>
            <person name="Lipzen A."/>
            <person name="Khouja H.-R."/>
            <person name="Murat C."/>
            <person name="Ohm R."/>
            <person name="Olson A."/>
            <person name="Spatafora J."/>
            <person name="Veneault-Fourrey C."/>
            <person name="Henrissat B."/>
            <person name="Grigoriev I."/>
            <person name="Martin F."/>
            <person name="Perotto S."/>
        </authorList>
    </citation>
    <scope>NUCLEOTIDE SEQUENCE [LARGE SCALE GENOMIC DNA]</scope>
    <source>
        <strain evidence="2 3">F</strain>
    </source>
</reference>
<feature type="region of interest" description="Disordered" evidence="1">
    <location>
        <begin position="1"/>
        <end position="30"/>
    </location>
</feature>
<organism evidence="2 3">
    <name type="scientific">Hyaloscypha variabilis (strain UAMH 11265 / GT02V1 / F)</name>
    <name type="common">Meliniomyces variabilis</name>
    <dbReference type="NCBI Taxonomy" id="1149755"/>
    <lineage>
        <taxon>Eukaryota</taxon>
        <taxon>Fungi</taxon>
        <taxon>Dikarya</taxon>
        <taxon>Ascomycota</taxon>
        <taxon>Pezizomycotina</taxon>
        <taxon>Leotiomycetes</taxon>
        <taxon>Helotiales</taxon>
        <taxon>Hyaloscyphaceae</taxon>
        <taxon>Hyaloscypha</taxon>
        <taxon>Hyaloscypha variabilis</taxon>
    </lineage>
</organism>
<dbReference type="OrthoDB" id="3563333at2759"/>
<accession>A0A2J6RWK4</accession>
<evidence type="ECO:0000313" key="2">
    <source>
        <dbReference type="EMBL" id="PMD42894.1"/>
    </source>
</evidence>
<name>A0A2J6RWK4_HYAVF</name>
<feature type="compositionally biased region" description="Low complexity" evidence="1">
    <location>
        <begin position="7"/>
        <end position="23"/>
    </location>
</feature>
<dbReference type="Proteomes" id="UP000235786">
    <property type="component" value="Unassembled WGS sequence"/>
</dbReference>
<evidence type="ECO:0000313" key="3">
    <source>
        <dbReference type="Proteomes" id="UP000235786"/>
    </source>
</evidence>
<keyword evidence="3" id="KW-1185">Reference proteome</keyword>
<gene>
    <name evidence="2" type="ORF">L207DRAFT_579764</name>
</gene>